<evidence type="ECO:0000256" key="1">
    <source>
        <dbReference type="SAM" id="SignalP"/>
    </source>
</evidence>
<gene>
    <name evidence="2" type="ORF">HYY20_09680</name>
</gene>
<proteinExistence type="predicted"/>
<keyword evidence="1" id="KW-0732">Signal</keyword>
<feature type="signal peptide" evidence="1">
    <location>
        <begin position="1"/>
        <end position="25"/>
    </location>
</feature>
<dbReference type="EMBL" id="JACPRF010000291">
    <property type="protein sequence ID" value="MBI2877138.1"/>
    <property type="molecule type" value="Genomic_DNA"/>
</dbReference>
<feature type="chain" id="PRO_5038034802" description="Lipoprotein" evidence="1">
    <location>
        <begin position="26"/>
        <end position="212"/>
    </location>
</feature>
<dbReference type="AlphaFoldDB" id="A0A932FX34"/>
<organism evidence="2 3">
    <name type="scientific">Tectimicrobiota bacterium</name>
    <dbReference type="NCBI Taxonomy" id="2528274"/>
    <lineage>
        <taxon>Bacteria</taxon>
        <taxon>Pseudomonadati</taxon>
        <taxon>Nitrospinota/Tectimicrobiota group</taxon>
        <taxon>Candidatus Tectimicrobiota</taxon>
    </lineage>
</organism>
<evidence type="ECO:0000313" key="2">
    <source>
        <dbReference type="EMBL" id="MBI2877138.1"/>
    </source>
</evidence>
<sequence length="212" mass="23390">MRKGKPLWSSIRVLSLACLTGLLEAGCAVVPQRPTLSFLDAAYREGRVKRVAVLPFENQSRWEGADKLWRNTLISRLSTAGFEVLEPANVDKVLVVRELRPEGALERGVLAILAGRYGIDGVITGTVERFELRQMASRISWEEGGSEREVPYLSISVRMVDANGKLLWKARSERGGTDYAWAFGIGEISTPAGLARVMADELLFQLKAKGSK</sequence>
<accession>A0A932FX34</accession>
<dbReference type="Gene3D" id="3.40.50.10610">
    <property type="entry name" value="ABC-type transport auxiliary lipoprotein component"/>
    <property type="match status" value="1"/>
</dbReference>
<evidence type="ECO:0008006" key="4">
    <source>
        <dbReference type="Google" id="ProtNLM"/>
    </source>
</evidence>
<comment type="caution">
    <text evidence="2">The sequence shown here is derived from an EMBL/GenBank/DDBJ whole genome shotgun (WGS) entry which is preliminary data.</text>
</comment>
<evidence type="ECO:0000313" key="3">
    <source>
        <dbReference type="Proteomes" id="UP000769766"/>
    </source>
</evidence>
<name>A0A932FX34_UNCTE</name>
<protein>
    <recommendedName>
        <fullName evidence="4">Lipoprotein</fullName>
    </recommendedName>
</protein>
<reference evidence="2" key="1">
    <citation type="submission" date="2020-07" db="EMBL/GenBank/DDBJ databases">
        <title>Huge and variable diversity of episymbiotic CPR bacteria and DPANN archaea in groundwater ecosystems.</title>
        <authorList>
            <person name="He C.Y."/>
            <person name="Keren R."/>
            <person name="Whittaker M."/>
            <person name="Farag I.F."/>
            <person name="Doudna J."/>
            <person name="Cate J.H.D."/>
            <person name="Banfield J.F."/>
        </authorList>
    </citation>
    <scope>NUCLEOTIDE SEQUENCE</scope>
    <source>
        <strain evidence="2">NC_groundwater_672_Ag_B-0.1um_62_36</strain>
    </source>
</reference>
<dbReference type="Proteomes" id="UP000769766">
    <property type="component" value="Unassembled WGS sequence"/>
</dbReference>